<proteinExistence type="predicted"/>
<comment type="caution">
    <text evidence="1">The sequence shown here is derived from an EMBL/GenBank/DDBJ whole genome shotgun (WGS) entry which is preliminary data.</text>
</comment>
<name>A0ABX1E9L0_9PROT</name>
<organism evidence="1 2">
    <name type="scientific">Falsiroseomonas selenitidurans</name>
    <dbReference type="NCBI Taxonomy" id="2716335"/>
    <lineage>
        <taxon>Bacteria</taxon>
        <taxon>Pseudomonadati</taxon>
        <taxon>Pseudomonadota</taxon>
        <taxon>Alphaproteobacteria</taxon>
        <taxon>Acetobacterales</taxon>
        <taxon>Roseomonadaceae</taxon>
        <taxon>Falsiroseomonas</taxon>
    </lineage>
</organism>
<evidence type="ECO:0000313" key="2">
    <source>
        <dbReference type="Proteomes" id="UP000787635"/>
    </source>
</evidence>
<keyword evidence="2" id="KW-1185">Reference proteome</keyword>
<gene>
    <name evidence="1" type="ORF">HEQ75_21780</name>
</gene>
<evidence type="ECO:0000313" key="1">
    <source>
        <dbReference type="EMBL" id="NKC33508.1"/>
    </source>
</evidence>
<dbReference type="RefSeq" id="WP_168034234.1">
    <property type="nucleotide sequence ID" value="NZ_JAAVNE010000046.1"/>
</dbReference>
<protein>
    <submittedName>
        <fullName evidence="1">Uncharacterized protein</fullName>
    </submittedName>
</protein>
<dbReference type="Proteomes" id="UP000787635">
    <property type="component" value="Unassembled WGS sequence"/>
</dbReference>
<reference evidence="1 2" key="1">
    <citation type="submission" date="2020-03" db="EMBL/GenBank/DDBJ databases">
        <title>Roseomonas selenitidurans sp. nov. isolated from urban soil.</title>
        <authorList>
            <person name="Liu H."/>
        </authorList>
    </citation>
    <scope>NUCLEOTIDE SEQUENCE [LARGE SCALE GENOMIC DNA]</scope>
    <source>
        <strain evidence="1 2">BU-1</strain>
    </source>
</reference>
<accession>A0ABX1E9L0</accession>
<sequence>MTALLTQYLGLTLASSTEKLYADPIIDARTRGMIVPSAPGVFSAANPVPTDTELPDLVEGVDPHVFKNSTITFDGTKLGLVSVQNRIQLGDNWKIPDTTRHLAIGYWFRLTTLTAPANPLVLAGHVQASPAQSIWRFGCSISSSSIVGLTAVMNGASQAFTGVTPDTELHRLVAEIEILDDEEQIVRTYYDEDLVGESSAAAFSAWTEGAADDYPFIGHIPPTFGSAARHEFYAAWMQDLSGSGRTLAEIMALDWATNYAAWSA</sequence>
<dbReference type="EMBL" id="JAAVNE010000046">
    <property type="protein sequence ID" value="NKC33508.1"/>
    <property type="molecule type" value="Genomic_DNA"/>
</dbReference>